<dbReference type="PROSITE" id="PS51272">
    <property type="entry name" value="SLH"/>
    <property type="match status" value="3"/>
</dbReference>
<accession>A0A329N0I3</accession>
<dbReference type="InterPro" id="IPR001119">
    <property type="entry name" value="SLH_dom"/>
</dbReference>
<dbReference type="CDD" id="cd15482">
    <property type="entry name" value="Sialidase_non-viral"/>
    <property type="match status" value="1"/>
</dbReference>
<dbReference type="InterPro" id="IPR008979">
    <property type="entry name" value="Galactose-bd-like_sf"/>
</dbReference>
<dbReference type="Gene3D" id="2.120.10.10">
    <property type="match status" value="1"/>
</dbReference>
<feature type="domain" description="SLH" evidence="1">
    <location>
        <begin position="2326"/>
        <end position="2389"/>
    </location>
</feature>
<dbReference type="PANTHER" id="PTHR43752">
    <property type="entry name" value="BNR/ASP-BOX REPEAT FAMILY PROTEIN"/>
    <property type="match status" value="1"/>
</dbReference>
<evidence type="ECO:0000259" key="1">
    <source>
        <dbReference type="PROSITE" id="PS51272"/>
    </source>
</evidence>
<dbReference type="PANTHER" id="PTHR43752:SF2">
    <property type="entry name" value="BNR_ASP-BOX REPEAT FAMILY PROTEIN"/>
    <property type="match status" value="1"/>
</dbReference>
<dbReference type="Pfam" id="PF00395">
    <property type="entry name" value="SLH"/>
    <property type="match status" value="3"/>
</dbReference>
<dbReference type="Pfam" id="PF02368">
    <property type="entry name" value="Big_2"/>
    <property type="match status" value="1"/>
</dbReference>
<gene>
    <name evidence="2" type="ORF">DQG23_02830</name>
</gene>
<dbReference type="SUPFAM" id="SSF49373">
    <property type="entry name" value="Invasin/intimin cell-adhesion fragments"/>
    <property type="match status" value="2"/>
</dbReference>
<comment type="caution">
    <text evidence="2">The sequence shown here is derived from an EMBL/GenBank/DDBJ whole genome shotgun (WGS) entry which is preliminary data.</text>
</comment>
<evidence type="ECO:0000313" key="3">
    <source>
        <dbReference type="Proteomes" id="UP000250369"/>
    </source>
</evidence>
<sequence length="2454" mass="270537">MASDGKMEIRRAFGPNYLKRTGRKNWREDSRMFLKSFRKISILLISLCLLMPAGLLQTQYVHADTEEVQEITDKEIGYVALNDHGGSLPLRSWEDPTAFGFDVRARSIGADLGAVRRIVKVELWNWSKTVATKQREEDYEVYASDDNAAYRQINDWTFQSEVRNGRIVHTVMFGDGVDARFIKFHSLHTGETVSFVIEKPDGLKVFVTGEPIFEPMNKMLGYVLLNDNGGSKPLQPWDASTATALDYRGRSVGAGFASARHIVKVELWNQSKFTSTRQTEDKYEVYASDDNLTYRLITDWSFQTDVRNNRIVHTFKFDEGVDAKFIKIHSLYTDDAFTFGIEKADGIRIFVMGDPDDPVEPEPEPGEGGAVEINSKTGYVAIGDDGSLPLGSWSVTGGFGLDYMLRSVGADVGSIRNISKVELWSNSMSTRQTKENYEVYVSDSNSSYRLITDWTFRSDTKNNRLVHTFEFEGGVDARYVKIHSLFNDAAFTFGLNKLQKDVRVFIDRAFDDSYPVTETAAKNGFLLNDSSPVTGSVSSWGQTAALSLDVNGTSAALDIGNGKKLGRIELKDSDASSRVLRSDYEIYASSDNITYTMVNYWIFTKRVADGRLVHTIDFPGGLDAKYVKIKTDYTGTTGATFILSNPQTDMKAYHIPSDAAPSSIEIPASMIAGYMDHDMSPASGAIGNWGVTSAVYADESLRSIGVDLGAIKQAYAVQWRDADGATRLMESDYTLYASKDNISYEQLPNVGFRAFTSEGHLYHRVELPRQTGYRYLKIHQPYNDNAGTFHLLDPQQDIMVFTERLTSRLDMNAGYSEADINPESGALANWGTMSSIMLDEQKRSVGIDLQHIRAIGAFQLKSVNGSTRLNRDDYLVYQSDDNISYTPVENWSLSEAYESGGVDHTFRFTGLQARYLKITTIYNDSIGTFRITDPQSDIIAYSAPIETRLPLAAGYSDGDIDPISGAIQAWGNEQSAIQADVLNRSVGVDLGSSKPVSKLELWNSDATIDADRMHFTLYSSEDNVMFHPIPHWSYQSVPVNGRMVHIFEFAGIKARYIKLHSNTSDDAASLTLNQLQKDVRAFQLTGLPNEDGNVLPSAIGYLRNDAAPGKGAVSDWGYTGEFIFDTTLNSVAADLGSESVFNQIVLYDKDNETRLRKTDLSVYVSSDNVTYTKLEDWDIKQKDYQTVLYNFSATARYVKVHQHFDIGEPTFSPRGGNLQRIMAVRNMPAGRWTFGGNEEWRFRKAVQTVNTVSEAVYDRPVFISETELSVPVLIAEGKMSPTKADVRFADSTGKELYYYAADGGFYVRIPFLPAAGSIEIYMYYGNASADSVSDGLNTFQVEYGNKTVTPMPKAAGQTKSALLKDGSFLEAFNQDRNVYIRKSFDHGQTWEQKSLVADLGGTENMGSLVVLSNGDIIIPFVQIGKYQQTNCLSECWTDLYVTRSSDSGETWSVPMKINTGWGYNGTISNPIELANGDIVLPFHYVYTDDGASRVSVMYSTDQGLTWAKSASDIEISGSGYEAGATEPSVIQLSDGRLKLYFRAQTQGIYRFGESVSADNGRTWSTAADSIVYATNTLPATMKHNDDILLLWAGNNAFGTASYYRTPLNLAYSSDDTNSWQGYRDVMARTPYLSPEGQLLFSQPDFGMAADGSVTLSYAHKYNDWVDTRIEDFDRWLYRSSGGFSDFESPDLNNNYWWKLSNGVNVNYSRKYSGAGSLQLKDTTTYALTESTRSFGTGIRKGRVKFKLYAESLTSGFVASLKESYSRGLDAPGTMFALYAAPDGSLQYRESSGEWTQLPVAAYLSLNEWHDIEISFNTDTNVAEIIVDGISKGTIGYYHDENIINYFHVSSESSTLAGTNVYLDGLIIQDTADPMPIAASVGVEESLNSEVPDDDSIAITGLPLSMLQGETGQAEVLMMQRDSSTVTVTVYSSFVSSNPDVAAVSLSGVISAMQPGSTVIEAVYGTHRASVPLTVIPILQHLSLRSPPASMSVGSTQQLQVESVYSDGTTADITPSAAYASSDPEIASVSSSGLIRALKPGHAAITVTFGERSIIHNLRVTEPAISGEPSGTKPASALAPSDWLELSAKDLRPSSGGKISIVLPEGKFGIRLPITAGDLTGGNSLEVVLGKIVLSLPVELLRQLADRLSIEDQNDARIQLEARPIESKEARGIKDGIALKEKASISFTGDLLQLTFSLVMKDGSKRIVDGLEMPMRIGFPIQASNNQDLLGIYSIGVDNELEFAGGTIKDGMLETELYIPGRYAVIEYDITYEDVPAEHWAAAIVRVLSAKHLVEGIDDLRFAPEQQVTRAEFTALLVRVLSLKTASSQTFEDIDNEAWYADSIAAAVENGLVNGIDGTHFEPERAVTREEMAVMLIRAYRYAKNMNSNDSTVTLPAYTDAELISEWARASVLDAVALGLLDMEGRGSGMFVPDGKTNRAESAAVIYRLYAKLRD</sequence>
<reference evidence="2 3" key="1">
    <citation type="journal article" date="2009" name="Int. J. Syst. Evol. Microbiol.">
        <title>Paenibacillus contaminans sp. nov., isolated from a contaminated laboratory plate.</title>
        <authorList>
            <person name="Chou J.H."/>
            <person name="Lee J.H."/>
            <person name="Lin M.C."/>
            <person name="Chang P.S."/>
            <person name="Arun A.B."/>
            <person name="Young C.C."/>
            <person name="Chen W.M."/>
        </authorList>
    </citation>
    <scope>NUCLEOTIDE SEQUENCE [LARGE SCALE GENOMIC DNA]</scope>
    <source>
        <strain evidence="2 3">CKOBP-6</strain>
    </source>
</reference>
<dbReference type="SMART" id="SM00635">
    <property type="entry name" value="BID_2"/>
    <property type="match status" value="2"/>
</dbReference>
<dbReference type="InterPro" id="IPR008964">
    <property type="entry name" value="Invasin/intimin_cell_adhesion"/>
</dbReference>
<dbReference type="InterPro" id="IPR011040">
    <property type="entry name" value="Sialidase"/>
</dbReference>
<dbReference type="InterPro" id="IPR036278">
    <property type="entry name" value="Sialidase_sf"/>
</dbReference>
<dbReference type="InterPro" id="IPR018765">
    <property type="entry name" value="DUF2341"/>
</dbReference>
<dbReference type="EMBL" id="QMFB01000001">
    <property type="protein sequence ID" value="RAV23147.1"/>
    <property type="molecule type" value="Genomic_DNA"/>
</dbReference>
<dbReference type="Proteomes" id="UP000250369">
    <property type="component" value="Unassembled WGS sequence"/>
</dbReference>
<protein>
    <recommendedName>
        <fullName evidence="1">SLH domain-containing protein</fullName>
    </recommendedName>
</protein>
<evidence type="ECO:0000313" key="2">
    <source>
        <dbReference type="EMBL" id="RAV23147.1"/>
    </source>
</evidence>
<dbReference type="SUPFAM" id="SSF49785">
    <property type="entry name" value="Galactose-binding domain-like"/>
    <property type="match status" value="3"/>
</dbReference>
<dbReference type="Gene3D" id="2.60.40.1080">
    <property type="match status" value="2"/>
</dbReference>
<dbReference type="SUPFAM" id="SSF50939">
    <property type="entry name" value="Sialidases"/>
    <property type="match status" value="1"/>
</dbReference>
<organism evidence="2 3">
    <name type="scientific">Paenibacillus contaminans</name>
    <dbReference type="NCBI Taxonomy" id="450362"/>
    <lineage>
        <taxon>Bacteria</taxon>
        <taxon>Bacillati</taxon>
        <taxon>Bacillota</taxon>
        <taxon>Bacilli</taxon>
        <taxon>Bacillales</taxon>
        <taxon>Paenibacillaceae</taxon>
        <taxon>Paenibacillus</taxon>
    </lineage>
</organism>
<feature type="domain" description="SLH" evidence="1">
    <location>
        <begin position="2267"/>
        <end position="2325"/>
    </location>
</feature>
<dbReference type="Pfam" id="PF10102">
    <property type="entry name" value="DUF2341"/>
    <property type="match status" value="1"/>
</dbReference>
<dbReference type="InterPro" id="IPR003343">
    <property type="entry name" value="Big_2"/>
</dbReference>
<name>A0A329N0I3_9BACL</name>
<dbReference type="Pfam" id="PF13088">
    <property type="entry name" value="BNR_2"/>
    <property type="match status" value="1"/>
</dbReference>
<keyword evidence="3" id="KW-1185">Reference proteome</keyword>
<feature type="domain" description="SLH" evidence="1">
    <location>
        <begin position="2394"/>
        <end position="2454"/>
    </location>
</feature>
<dbReference type="Gene3D" id="2.60.120.260">
    <property type="entry name" value="Galactose-binding domain-like"/>
    <property type="match status" value="7"/>
</dbReference>
<proteinExistence type="predicted"/>